<reference evidence="2 3" key="1">
    <citation type="journal article" date="2013" name="PLoS Genet.">
        <title>Genomic mechanisms accounting for the adaptation to parasitism in nematode-trapping fungi.</title>
        <authorList>
            <person name="Meerupati T."/>
            <person name="Andersson K.M."/>
            <person name="Friman E."/>
            <person name="Kumar D."/>
            <person name="Tunlid A."/>
            <person name="Ahren D."/>
        </authorList>
    </citation>
    <scope>NUCLEOTIDE SEQUENCE [LARGE SCALE GENOMIC DNA]</scope>
    <source>
        <strain evidence="2 3">CBS 200.50</strain>
    </source>
</reference>
<evidence type="ECO:0000256" key="1">
    <source>
        <dbReference type="SAM" id="MobiDB-lite"/>
    </source>
</evidence>
<dbReference type="Proteomes" id="UP000015100">
    <property type="component" value="Unassembled WGS sequence"/>
</dbReference>
<dbReference type="OrthoDB" id="5365350at2759"/>
<sequence length="542" mass="60626">MNKKDQKPLEGALVWNRPDTPATLAFALYGQPDCKAITSRRNPRRPDAIMVLDMTKLRGVHRIGVRSLGLDFQLKSWQGIRVQDELLPEFEGYEGLLYKIPADKLPGLIVYWDDKNRRRMKRAGVKWVNGTPYQGLEDPSLINQYLKEVMERELHLDVDSDNPASKDRMRAINAAVGIEGTQLANPPIEDEEESDEFILPVADSYIVGGEITNTPSELELEAGIEDRVIENQKMDVMQTEKEDENVEPISDISQDNGGPTRVQRVITSDGGPRIVMDDGTVVGFTNGRAHIVDEALPENTEEVEDSSAALPQIPDTLKLGLDIGLDRTNPMDVSSWPLNVEAIKQRFERAENKQMFMLMMTASVIYGLRTMAYAESLMREYENSAIAPEETEILPEALQTENSATAPLESLRDFDPRVMEKLDENTRYLRTNGELPGDVVSIGNEGALESIISQLDGTPSMLESVRDVEQTEPMASLETVNKKFHSMAEITALELPENMVVPSNNIMSYPEFRSLMQNYLRSDSDSSERVGIADSASFTGRL</sequence>
<evidence type="ECO:0000313" key="2">
    <source>
        <dbReference type="EMBL" id="EPS37224.1"/>
    </source>
</evidence>
<organism evidence="2 3">
    <name type="scientific">Dactylellina haptotyla (strain CBS 200.50)</name>
    <name type="common">Nematode-trapping fungus</name>
    <name type="synonym">Monacrosporium haptotylum</name>
    <dbReference type="NCBI Taxonomy" id="1284197"/>
    <lineage>
        <taxon>Eukaryota</taxon>
        <taxon>Fungi</taxon>
        <taxon>Dikarya</taxon>
        <taxon>Ascomycota</taxon>
        <taxon>Pezizomycotina</taxon>
        <taxon>Orbiliomycetes</taxon>
        <taxon>Orbiliales</taxon>
        <taxon>Orbiliaceae</taxon>
        <taxon>Dactylellina</taxon>
    </lineage>
</organism>
<name>S8A3A8_DACHA</name>
<accession>S8A3A8</accession>
<proteinExistence type="predicted"/>
<evidence type="ECO:0000313" key="3">
    <source>
        <dbReference type="Proteomes" id="UP000015100"/>
    </source>
</evidence>
<dbReference type="HOGENOM" id="CLU_502487_0_0_1"/>
<keyword evidence="3" id="KW-1185">Reference proteome</keyword>
<reference evidence="3" key="2">
    <citation type="submission" date="2013-04" db="EMBL/GenBank/DDBJ databases">
        <title>Genomic mechanisms accounting for the adaptation to parasitism in nematode-trapping fungi.</title>
        <authorList>
            <person name="Ahren D.G."/>
        </authorList>
    </citation>
    <scope>NUCLEOTIDE SEQUENCE [LARGE SCALE GENOMIC DNA]</scope>
    <source>
        <strain evidence="3">CBS 200.50</strain>
    </source>
</reference>
<gene>
    <name evidence="2" type="ORF">H072_9118</name>
</gene>
<feature type="region of interest" description="Disordered" evidence="1">
    <location>
        <begin position="240"/>
        <end position="261"/>
    </location>
</feature>
<dbReference type="AlphaFoldDB" id="S8A3A8"/>
<comment type="caution">
    <text evidence="2">The sequence shown here is derived from an EMBL/GenBank/DDBJ whole genome shotgun (WGS) entry which is preliminary data.</text>
</comment>
<dbReference type="EMBL" id="AQGS01000690">
    <property type="protein sequence ID" value="EPS37224.1"/>
    <property type="molecule type" value="Genomic_DNA"/>
</dbReference>
<protein>
    <submittedName>
        <fullName evidence="2">Uncharacterized protein</fullName>
    </submittedName>
</protein>